<evidence type="ECO:0000256" key="2">
    <source>
        <dbReference type="ARBA" id="ARBA00034247"/>
    </source>
</evidence>
<dbReference type="InterPro" id="IPR043128">
    <property type="entry name" value="Rev_trsase/Diguanyl_cyclase"/>
</dbReference>
<dbReference type="Proteomes" id="UP001626537">
    <property type="component" value="Chromosome"/>
</dbReference>
<dbReference type="EMBL" id="CP136864">
    <property type="protein sequence ID" value="WOJ92883.1"/>
    <property type="molecule type" value="Genomic_DNA"/>
</dbReference>
<protein>
    <recommendedName>
        <fullName evidence="1">diguanylate cyclase</fullName>
        <ecNumber evidence="1">2.7.7.65</ecNumber>
    </recommendedName>
</protein>
<dbReference type="PROSITE" id="PS50887">
    <property type="entry name" value="GGDEF"/>
    <property type="match status" value="1"/>
</dbReference>
<dbReference type="InterPro" id="IPR029787">
    <property type="entry name" value="Nucleotide_cyclase"/>
</dbReference>
<evidence type="ECO:0000313" key="6">
    <source>
        <dbReference type="Proteomes" id="UP001626537"/>
    </source>
</evidence>
<evidence type="ECO:0000256" key="3">
    <source>
        <dbReference type="SAM" id="Phobius"/>
    </source>
</evidence>
<dbReference type="CDD" id="cd01949">
    <property type="entry name" value="GGDEF"/>
    <property type="match status" value="1"/>
</dbReference>
<dbReference type="InterPro" id="IPR050469">
    <property type="entry name" value="Diguanylate_Cyclase"/>
</dbReference>
<keyword evidence="6" id="KW-1185">Reference proteome</keyword>
<dbReference type="Gene3D" id="3.30.70.270">
    <property type="match status" value="1"/>
</dbReference>
<keyword evidence="5" id="KW-0548">Nucleotidyltransferase</keyword>
<proteinExistence type="predicted"/>
<evidence type="ECO:0000259" key="4">
    <source>
        <dbReference type="PROSITE" id="PS50887"/>
    </source>
</evidence>
<dbReference type="Pfam" id="PF00990">
    <property type="entry name" value="GGDEF"/>
    <property type="match status" value="1"/>
</dbReference>
<evidence type="ECO:0000313" key="5">
    <source>
        <dbReference type="EMBL" id="WOJ92883.1"/>
    </source>
</evidence>
<dbReference type="NCBIfam" id="TIGR00254">
    <property type="entry name" value="GGDEF"/>
    <property type="match status" value="1"/>
</dbReference>
<feature type="transmembrane region" description="Helical" evidence="3">
    <location>
        <begin position="21"/>
        <end position="51"/>
    </location>
</feature>
<name>A0ABZ0I1I1_9GAMM</name>
<keyword evidence="3" id="KW-0812">Transmembrane</keyword>
<organism evidence="5 6">
    <name type="scientific">Congregibacter variabilis</name>
    <dbReference type="NCBI Taxonomy" id="3081200"/>
    <lineage>
        <taxon>Bacteria</taxon>
        <taxon>Pseudomonadati</taxon>
        <taxon>Pseudomonadota</taxon>
        <taxon>Gammaproteobacteria</taxon>
        <taxon>Cellvibrionales</taxon>
        <taxon>Halieaceae</taxon>
        <taxon>Congregibacter</taxon>
    </lineage>
</organism>
<feature type="domain" description="GGDEF" evidence="4">
    <location>
        <begin position="130"/>
        <end position="263"/>
    </location>
</feature>
<feature type="transmembrane region" description="Helical" evidence="3">
    <location>
        <begin position="63"/>
        <end position="86"/>
    </location>
</feature>
<dbReference type="EC" id="2.7.7.65" evidence="1"/>
<evidence type="ECO:0000256" key="1">
    <source>
        <dbReference type="ARBA" id="ARBA00012528"/>
    </source>
</evidence>
<keyword evidence="3" id="KW-0472">Membrane</keyword>
<keyword evidence="3" id="KW-1133">Transmembrane helix</keyword>
<sequence length="266" mass="29150">MSEKRQQHKLLERQLMRLYQHHGLIGAVILVTVCSVVTSVAITMAVCWPLYAGSEGYVQGLAIPLLLAIVVPSICAPAATLVLVCLMQRLEEAVEAATRLATTDVLTGVANRRGFFQSIERLDIDFPDATTCLVGILDCDRFKQLNDSLGHAAGDAALIELARRLQSAVERHGCVGRLGGDEFGFVVTGSDTLVRNRECEIEEQCQRFTMDVPESKHSVMLHSSIGAVMQNQEETIEQALARADRQLYATKSSNREQSVRVAGRVV</sequence>
<reference evidence="5 6" key="1">
    <citation type="submission" date="2023-10" db="EMBL/GenBank/DDBJ databases">
        <title>Two novel species belonging to the OM43/NOR5 clade.</title>
        <authorList>
            <person name="Park M."/>
        </authorList>
    </citation>
    <scope>NUCLEOTIDE SEQUENCE [LARGE SCALE GENOMIC DNA]</scope>
    <source>
        <strain evidence="5 6">IMCC43200</strain>
    </source>
</reference>
<dbReference type="GO" id="GO:0052621">
    <property type="term" value="F:diguanylate cyclase activity"/>
    <property type="evidence" value="ECO:0007669"/>
    <property type="project" value="UniProtKB-EC"/>
</dbReference>
<dbReference type="PANTHER" id="PTHR45138">
    <property type="entry name" value="REGULATORY COMPONENTS OF SENSORY TRANSDUCTION SYSTEM"/>
    <property type="match status" value="1"/>
</dbReference>
<dbReference type="RefSeq" id="WP_407347541.1">
    <property type="nucleotide sequence ID" value="NZ_CP136864.1"/>
</dbReference>
<dbReference type="PANTHER" id="PTHR45138:SF9">
    <property type="entry name" value="DIGUANYLATE CYCLASE DGCM-RELATED"/>
    <property type="match status" value="1"/>
</dbReference>
<dbReference type="SMART" id="SM00267">
    <property type="entry name" value="GGDEF"/>
    <property type="match status" value="1"/>
</dbReference>
<dbReference type="InterPro" id="IPR000160">
    <property type="entry name" value="GGDEF_dom"/>
</dbReference>
<comment type="catalytic activity">
    <reaction evidence="2">
        <text>2 GTP = 3',3'-c-di-GMP + 2 diphosphate</text>
        <dbReference type="Rhea" id="RHEA:24898"/>
        <dbReference type="ChEBI" id="CHEBI:33019"/>
        <dbReference type="ChEBI" id="CHEBI:37565"/>
        <dbReference type="ChEBI" id="CHEBI:58805"/>
        <dbReference type="EC" id="2.7.7.65"/>
    </reaction>
</comment>
<accession>A0ABZ0I1I1</accession>
<dbReference type="SUPFAM" id="SSF55073">
    <property type="entry name" value="Nucleotide cyclase"/>
    <property type="match status" value="1"/>
</dbReference>
<gene>
    <name evidence="5" type="ORF">R0135_13965</name>
</gene>
<keyword evidence="5" id="KW-0808">Transferase</keyword>